<reference evidence="2" key="1">
    <citation type="journal article" date="2023" name="G3 (Bethesda)">
        <title>Genome assembly and association tests identify interacting loci associated with vigor, precocity, and sex in interspecific pistachio rootstocks.</title>
        <authorList>
            <person name="Palmer W."/>
            <person name="Jacygrad E."/>
            <person name="Sagayaradj S."/>
            <person name="Cavanaugh K."/>
            <person name="Han R."/>
            <person name="Bertier L."/>
            <person name="Beede B."/>
            <person name="Kafkas S."/>
            <person name="Golino D."/>
            <person name="Preece J."/>
            <person name="Michelmore R."/>
        </authorList>
    </citation>
    <scope>NUCLEOTIDE SEQUENCE [LARGE SCALE GENOMIC DNA]</scope>
</reference>
<organism evidence="1 2">
    <name type="scientific">Pistacia atlantica</name>
    <dbReference type="NCBI Taxonomy" id="434234"/>
    <lineage>
        <taxon>Eukaryota</taxon>
        <taxon>Viridiplantae</taxon>
        <taxon>Streptophyta</taxon>
        <taxon>Embryophyta</taxon>
        <taxon>Tracheophyta</taxon>
        <taxon>Spermatophyta</taxon>
        <taxon>Magnoliopsida</taxon>
        <taxon>eudicotyledons</taxon>
        <taxon>Gunneridae</taxon>
        <taxon>Pentapetalae</taxon>
        <taxon>rosids</taxon>
        <taxon>malvids</taxon>
        <taxon>Sapindales</taxon>
        <taxon>Anacardiaceae</taxon>
        <taxon>Pistacia</taxon>
    </lineage>
</organism>
<gene>
    <name evidence="1" type="ORF">Patl1_05524</name>
</gene>
<sequence>MSRRIAFTFAEFLKKERDEQIGKSVSRMMTIIDLAVIFETVTTSPIKSPLRYASNLSSLLLCL</sequence>
<evidence type="ECO:0000313" key="1">
    <source>
        <dbReference type="EMBL" id="KAJ0101494.1"/>
    </source>
</evidence>
<dbReference type="EMBL" id="CM047899">
    <property type="protein sequence ID" value="KAJ0101494.1"/>
    <property type="molecule type" value="Genomic_DNA"/>
</dbReference>
<name>A0ACC1BQX4_9ROSI</name>
<accession>A0ACC1BQX4</accession>
<dbReference type="Proteomes" id="UP001164250">
    <property type="component" value="Chromosome 3"/>
</dbReference>
<evidence type="ECO:0000313" key="2">
    <source>
        <dbReference type="Proteomes" id="UP001164250"/>
    </source>
</evidence>
<proteinExistence type="predicted"/>
<comment type="caution">
    <text evidence="1">The sequence shown here is derived from an EMBL/GenBank/DDBJ whole genome shotgun (WGS) entry which is preliminary data.</text>
</comment>
<keyword evidence="2" id="KW-1185">Reference proteome</keyword>
<protein>
    <submittedName>
        <fullName evidence="1">Uncharacterized protein</fullName>
    </submittedName>
</protein>